<dbReference type="EMBL" id="JABSTU010000008">
    <property type="protein sequence ID" value="KAH8022858.1"/>
    <property type="molecule type" value="Genomic_DNA"/>
</dbReference>
<dbReference type="PANTHER" id="PTHR45828:SF40">
    <property type="entry name" value="REELIN DOMAIN-CONTAINING PROTEIN"/>
    <property type="match status" value="1"/>
</dbReference>
<dbReference type="InterPro" id="IPR051237">
    <property type="entry name" value="Ferric-chelate_Red/DefProt"/>
</dbReference>
<proteinExistence type="predicted"/>
<dbReference type="PANTHER" id="PTHR45828">
    <property type="entry name" value="CYTOCHROME B561/FERRIC REDUCTASE TRANSMEMBRANE"/>
    <property type="match status" value="1"/>
</dbReference>
<reference evidence="3" key="1">
    <citation type="journal article" date="2020" name="Cell">
        <title>Large-Scale Comparative Analyses of Tick Genomes Elucidate Their Genetic Diversity and Vector Capacities.</title>
        <authorList>
            <consortium name="Tick Genome and Microbiome Consortium (TIGMIC)"/>
            <person name="Jia N."/>
            <person name="Wang J."/>
            <person name="Shi W."/>
            <person name="Du L."/>
            <person name="Sun Y."/>
            <person name="Zhan W."/>
            <person name="Jiang J.F."/>
            <person name="Wang Q."/>
            <person name="Zhang B."/>
            <person name="Ji P."/>
            <person name="Bell-Sakyi L."/>
            <person name="Cui X.M."/>
            <person name="Yuan T.T."/>
            <person name="Jiang B.G."/>
            <person name="Yang W.F."/>
            <person name="Lam T.T."/>
            <person name="Chang Q.C."/>
            <person name="Ding S.J."/>
            <person name="Wang X.J."/>
            <person name="Zhu J.G."/>
            <person name="Ruan X.D."/>
            <person name="Zhao L."/>
            <person name="Wei J.T."/>
            <person name="Ye R.Z."/>
            <person name="Que T.C."/>
            <person name="Du C.H."/>
            <person name="Zhou Y.H."/>
            <person name="Cheng J.X."/>
            <person name="Dai P.F."/>
            <person name="Guo W.B."/>
            <person name="Han X.H."/>
            <person name="Huang E.J."/>
            <person name="Li L.F."/>
            <person name="Wei W."/>
            <person name="Gao Y.C."/>
            <person name="Liu J.Z."/>
            <person name="Shao H.Z."/>
            <person name="Wang X."/>
            <person name="Wang C.C."/>
            <person name="Yang T.C."/>
            <person name="Huo Q.B."/>
            <person name="Li W."/>
            <person name="Chen H.Y."/>
            <person name="Chen S.E."/>
            <person name="Zhou L.G."/>
            <person name="Ni X.B."/>
            <person name="Tian J.H."/>
            <person name="Sheng Y."/>
            <person name="Liu T."/>
            <person name="Pan Y.S."/>
            <person name="Xia L.Y."/>
            <person name="Li J."/>
            <person name="Zhao F."/>
            <person name="Cao W.C."/>
        </authorList>
    </citation>
    <scope>NUCLEOTIDE SEQUENCE</scope>
    <source>
        <strain evidence="3">Rmic-2018</strain>
    </source>
</reference>
<dbReference type="CDD" id="cd08544">
    <property type="entry name" value="Reeler"/>
    <property type="match status" value="1"/>
</dbReference>
<feature type="domain" description="Reelin" evidence="2">
    <location>
        <begin position="181"/>
        <end position="324"/>
    </location>
</feature>
<reference evidence="3" key="2">
    <citation type="submission" date="2021-09" db="EMBL/GenBank/DDBJ databases">
        <authorList>
            <person name="Jia N."/>
            <person name="Wang J."/>
            <person name="Shi W."/>
            <person name="Du L."/>
            <person name="Sun Y."/>
            <person name="Zhan W."/>
            <person name="Jiang J."/>
            <person name="Wang Q."/>
            <person name="Zhang B."/>
            <person name="Ji P."/>
            <person name="Sakyi L.B."/>
            <person name="Cui X."/>
            <person name="Yuan T."/>
            <person name="Jiang B."/>
            <person name="Yang W."/>
            <person name="Lam T.T.-Y."/>
            <person name="Chang Q."/>
            <person name="Ding S."/>
            <person name="Wang X."/>
            <person name="Zhu J."/>
            <person name="Ruan X."/>
            <person name="Zhao L."/>
            <person name="Wei J."/>
            <person name="Que T."/>
            <person name="Du C."/>
            <person name="Cheng J."/>
            <person name="Dai P."/>
            <person name="Han X."/>
            <person name="Huang E."/>
            <person name="Gao Y."/>
            <person name="Liu J."/>
            <person name="Shao H."/>
            <person name="Ye R."/>
            <person name="Li L."/>
            <person name="Wei W."/>
            <person name="Wang X."/>
            <person name="Wang C."/>
            <person name="Huo Q."/>
            <person name="Li W."/>
            <person name="Guo W."/>
            <person name="Chen H."/>
            <person name="Chen S."/>
            <person name="Zhou L."/>
            <person name="Zhou L."/>
            <person name="Ni X."/>
            <person name="Tian J."/>
            <person name="Zhou Y."/>
            <person name="Sheng Y."/>
            <person name="Liu T."/>
            <person name="Pan Y."/>
            <person name="Xia L."/>
            <person name="Li J."/>
            <person name="Zhao F."/>
            <person name="Cao W."/>
        </authorList>
    </citation>
    <scope>NUCLEOTIDE SEQUENCE</scope>
    <source>
        <strain evidence="3">Rmic-2018</strain>
        <tissue evidence="3">Larvae</tissue>
    </source>
</reference>
<dbReference type="PROSITE" id="PS51019">
    <property type="entry name" value="REELIN"/>
    <property type="match status" value="1"/>
</dbReference>
<dbReference type="Pfam" id="PF02014">
    <property type="entry name" value="Reeler"/>
    <property type="match status" value="1"/>
</dbReference>
<name>A0A9J6DL33_RHIMP</name>
<dbReference type="InterPro" id="IPR042307">
    <property type="entry name" value="Reeler_sf"/>
</dbReference>
<dbReference type="GO" id="GO:0016020">
    <property type="term" value="C:membrane"/>
    <property type="evidence" value="ECO:0007669"/>
    <property type="project" value="TreeGrafter"/>
</dbReference>
<evidence type="ECO:0000259" key="2">
    <source>
        <dbReference type="PROSITE" id="PS51019"/>
    </source>
</evidence>
<feature type="compositionally biased region" description="Pro residues" evidence="1">
    <location>
        <begin position="125"/>
        <end position="135"/>
    </location>
</feature>
<feature type="compositionally biased region" description="Polar residues" evidence="1">
    <location>
        <begin position="26"/>
        <end position="36"/>
    </location>
</feature>
<dbReference type="Gene3D" id="2.60.40.4060">
    <property type="entry name" value="Reeler domain"/>
    <property type="match status" value="1"/>
</dbReference>
<evidence type="ECO:0000313" key="3">
    <source>
        <dbReference type="EMBL" id="KAH8022858.1"/>
    </source>
</evidence>
<accession>A0A9J6DL33</accession>
<gene>
    <name evidence="3" type="ORF">HPB51_006215</name>
</gene>
<protein>
    <recommendedName>
        <fullName evidence="2">Reelin domain-containing protein</fullName>
    </recommendedName>
</protein>
<feature type="compositionally biased region" description="Basic and acidic residues" evidence="1">
    <location>
        <begin position="1"/>
        <end position="19"/>
    </location>
</feature>
<feature type="region of interest" description="Disordered" evidence="1">
    <location>
        <begin position="1"/>
        <end position="38"/>
    </location>
</feature>
<dbReference type="InterPro" id="IPR002861">
    <property type="entry name" value="Reeler_dom"/>
</dbReference>
<dbReference type="Proteomes" id="UP000821866">
    <property type="component" value="Chromosome 6"/>
</dbReference>
<organism evidence="3 4">
    <name type="scientific">Rhipicephalus microplus</name>
    <name type="common">Cattle tick</name>
    <name type="synonym">Boophilus microplus</name>
    <dbReference type="NCBI Taxonomy" id="6941"/>
    <lineage>
        <taxon>Eukaryota</taxon>
        <taxon>Metazoa</taxon>
        <taxon>Ecdysozoa</taxon>
        <taxon>Arthropoda</taxon>
        <taxon>Chelicerata</taxon>
        <taxon>Arachnida</taxon>
        <taxon>Acari</taxon>
        <taxon>Parasitiformes</taxon>
        <taxon>Ixodida</taxon>
        <taxon>Ixodoidea</taxon>
        <taxon>Ixodidae</taxon>
        <taxon>Rhipicephalinae</taxon>
        <taxon>Rhipicephalus</taxon>
        <taxon>Boophilus</taxon>
    </lineage>
</organism>
<evidence type="ECO:0000313" key="4">
    <source>
        <dbReference type="Proteomes" id="UP000821866"/>
    </source>
</evidence>
<dbReference type="VEuPathDB" id="VectorBase:LOC119171955"/>
<evidence type="ECO:0000256" key="1">
    <source>
        <dbReference type="SAM" id="MobiDB-lite"/>
    </source>
</evidence>
<comment type="caution">
    <text evidence="3">The sequence shown here is derived from an EMBL/GenBank/DDBJ whole genome shotgun (WGS) entry which is preliminary data.</text>
</comment>
<sequence length="324" mass="34984">MGHDGTRPEPPKRIGRERTAPPPLSMTPTTSQIGTTQERHQWMPDHQMARPHVAVTEPGEPRAARRKFRWHRGTLAGVGGPVTPIWTLRNHGETGTGNQRSRAASDAGGVRKRTRTQCPLRRPWNVPPPPPPLPIRKPLRRPGDVGEEVSATRAALASGRVHSRCGKMKMAALLLVVLLVAAVARAFPDGAPVGACDSFMPRHGTTAALPNPTSPYAVVQSKAHYNPGDIVTVTVTTSGPSFKGFIVQGFNPQTREVIGEFLGGPGTHVIPQCSAITHENNRNKKAATLNWKAPLNSGPVMFRATVVKSFTEFYANLLSQSAGY</sequence>
<feature type="region of interest" description="Disordered" evidence="1">
    <location>
        <begin position="90"/>
        <end position="138"/>
    </location>
</feature>
<dbReference type="AlphaFoldDB" id="A0A9J6DL33"/>
<keyword evidence="4" id="KW-1185">Reference proteome</keyword>